<dbReference type="NCBIfam" id="TIGR00407">
    <property type="entry name" value="proA"/>
    <property type="match status" value="1"/>
</dbReference>
<dbReference type="PANTHER" id="PTHR11063">
    <property type="entry name" value="GLUTAMATE SEMIALDEHYDE DEHYDROGENASE"/>
    <property type="match status" value="1"/>
</dbReference>
<dbReference type="RefSeq" id="WP_039140693.1">
    <property type="nucleotide sequence ID" value="NZ_JSVC01000015.1"/>
</dbReference>
<comment type="subcellular location">
    <subcellularLocation>
        <location evidence="7">Cytoplasm</location>
    </subcellularLocation>
</comment>
<dbReference type="InterPro" id="IPR016161">
    <property type="entry name" value="Ald_DH/histidinol_DH"/>
</dbReference>
<comment type="similarity">
    <text evidence="7">Belongs to the gamma-glutamyl phosphate reductase family.</text>
</comment>
<comment type="caution">
    <text evidence="9">The sequence shown here is derived from an EMBL/GenBank/DDBJ whole genome shotgun (WGS) entry which is preliminary data.</text>
</comment>
<keyword evidence="10" id="KW-1185">Reference proteome</keyword>
<dbReference type="UniPathway" id="UPA00098">
    <property type="reaction ID" value="UER00360"/>
</dbReference>
<dbReference type="InterPro" id="IPR016162">
    <property type="entry name" value="Ald_DH_N"/>
</dbReference>
<dbReference type="Pfam" id="PF00171">
    <property type="entry name" value="Aldedh"/>
    <property type="match status" value="1"/>
</dbReference>
<dbReference type="InterPro" id="IPR016163">
    <property type="entry name" value="Ald_DH_C"/>
</dbReference>
<name>A0A0C1IUE3_9BACT</name>
<evidence type="ECO:0000256" key="5">
    <source>
        <dbReference type="ARBA" id="ARBA00023002"/>
    </source>
</evidence>
<dbReference type="GO" id="GO:0005737">
    <property type="term" value="C:cytoplasm"/>
    <property type="evidence" value="ECO:0007669"/>
    <property type="project" value="UniProtKB-SubCell"/>
</dbReference>
<reference evidence="9 10" key="1">
    <citation type="submission" date="2014-11" db="EMBL/GenBank/DDBJ databases">
        <title>Genome sequence of Flavihumibacter solisilvae 3-3.</title>
        <authorList>
            <person name="Zhou G."/>
            <person name="Li M."/>
            <person name="Wang G."/>
        </authorList>
    </citation>
    <scope>NUCLEOTIDE SEQUENCE [LARGE SCALE GENOMIC DNA]</scope>
    <source>
        <strain evidence="9 10">3-3</strain>
    </source>
</reference>
<comment type="catalytic activity">
    <reaction evidence="6 7">
        <text>L-glutamate 5-semialdehyde + phosphate + NADP(+) = L-glutamyl 5-phosphate + NADPH + H(+)</text>
        <dbReference type="Rhea" id="RHEA:19541"/>
        <dbReference type="ChEBI" id="CHEBI:15378"/>
        <dbReference type="ChEBI" id="CHEBI:43474"/>
        <dbReference type="ChEBI" id="CHEBI:57783"/>
        <dbReference type="ChEBI" id="CHEBI:58066"/>
        <dbReference type="ChEBI" id="CHEBI:58274"/>
        <dbReference type="ChEBI" id="CHEBI:58349"/>
        <dbReference type="EC" id="1.2.1.41"/>
    </reaction>
</comment>
<dbReference type="GO" id="GO:0050661">
    <property type="term" value="F:NADP binding"/>
    <property type="evidence" value="ECO:0007669"/>
    <property type="project" value="InterPro"/>
</dbReference>
<dbReference type="InterPro" id="IPR000965">
    <property type="entry name" value="GPR_dom"/>
</dbReference>
<accession>A0A0C1IUE3</accession>
<dbReference type="AlphaFoldDB" id="A0A0C1IUE3"/>
<dbReference type="HAMAP" id="MF_00412">
    <property type="entry name" value="ProA"/>
    <property type="match status" value="1"/>
</dbReference>
<feature type="domain" description="Aldehyde dehydrogenase" evidence="8">
    <location>
        <begin position="43"/>
        <end position="279"/>
    </location>
</feature>
<dbReference type="STRING" id="1349421.OI18_13950"/>
<dbReference type="PROSITE" id="PS01223">
    <property type="entry name" value="PROA"/>
    <property type="match status" value="1"/>
</dbReference>
<dbReference type="EC" id="1.2.1.41" evidence="7"/>
<evidence type="ECO:0000256" key="7">
    <source>
        <dbReference type="HAMAP-Rule" id="MF_00412"/>
    </source>
</evidence>
<dbReference type="InterPro" id="IPR015590">
    <property type="entry name" value="Aldehyde_DH_dom"/>
</dbReference>
<evidence type="ECO:0000259" key="8">
    <source>
        <dbReference type="Pfam" id="PF00171"/>
    </source>
</evidence>
<protein>
    <recommendedName>
        <fullName evidence="7">Gamma-glutamyl phosphate reductase</fullName>
        <shortName evidence="7">GPR</shortName>
        <ecNumber evidence="7">1.2.1.41</ecNumber>
    </recommendedName>
    <alternativeName>
        <fullName evidence="7">Glutamate-5-semialdehyde dehydrogenase</fullName>
    </alternativeName>
    <alternativeName>
        <fullName evidence="7">Glutamyl-gamma-semialdehyde dehydrogenase</fullName>
        <shortName evidence="7">GSA dehydrogenase</shortName>
    </alternativeName>
</protein>
<dbReference type="GO" id="GO:0055129">
    <property type="term" value="P:L-proline biosynthetic process"/>
    <property type="evidence" value="ECO:0007669"/>
    <property type="project" value="UniProtKB-UniRule"/>
</dbReference>
<proteinExistence type="inferred from homology"/>
<comment type="pathway">
    <text evidence="1 7">Amino-acid biosynthesis; L-proline biosynthesis; L-glutamate 5-semialdehyde from L-glutamate: step 2/2.</text>
</comment>
<dbReference type="NCBIfam" id="NF001221">
    <property type="entry name" value="PRK00197.1"/>
    <property type="match status" value="1"/>
</dbReference>
<organism evidence="9 10">
    <name type="scientific">Flavihumibacter solisilvae</name>
    <dbReference type="NCBI Taxonomy" id="1349421"/>
    <lineage>
        <taxon>Bacteria</taxon>
        <taxon>Pseudomonadati</taxon>
        <taxon>Bacteroidota</taxon>
        <taxon>Chitinophagia</taxon>
        <taxon>Chitinophagales</taxon>
        <taxon>Chitinophagaceae</taxon>
        <taxon>Flavihumibacter</taxon>
    </lineage>
</organism>
<keyword evidence="4 7" id="KW-0521">NADP</keyword>
<evidence type="ECO:0000313" key="9">
    <source>
        <dbReference type="EMBL" id="KIC94099.1"/>
    </source>
</evidence>
<dbReference type="FunFam" id="3.40.309.10:FF:000006">
    <property type="entry name" value="Gamma-glutamyl phosphate reductase"/>
    <property type="match status" value="1"/>
</dbReference>
<dbReference type="Proteomes" id="UP000031408">
    <property type="component" value="Unassembled WGS sequence"/>
</dbReference>
<evidence type="ECO:0000256" key="1">
    <source>
        <dbReference type="ARBA" id="ARBA00004985"/>
    </source>
</evidence>
<dbReference type="CDD" id="cd07079">
    <property type="entry name" value="ALDH_F18-19_ProA-GPR"/>
    <property type="match status" value="1"/>
</dbReference>
<evidence type="ECO:0000256" key="6">
    <source>
        <dbReference type="ARBA" id="ARBA00049024"/>
    </source>
</evidence>
<dbReference type="InterPro" id="IPR020593">
    <property type="entry name" value="G-glutamylP_reductase_CS"/>
</dbReference>
<evidence type="ECO:0000256" key="4">
    <source>
        <dbReference type="ARBA" id="ARBA00022857"/>
    </source>
</evidence>
<dbReference type="SUPFAM" id="SSF53720">
    <property type="entry name" value="ALDH-like"/>
    <property type="match status" value="1"/>
</dbReference>
<evidence type="ECO:0000256" key="2">
    <source>
        <dbReference type="ARBA" id="ARBA00022605"/>
    </source>
</evidence>
<keyword evidence="7" id="KW-0963">Cytoplasm</keyword>
<gene>
    <name evidence="7" type="primary">proA</name>
    <name evidence="9" type="ORF">OI18_13950</name>
</gene>
<dbReference type="OrthoDB" id="9809970at2"/>
<sequence length="414" mass="45528">MKQEVLPLIIKTHKASPQLQDLDAKQLKQLIVSLAEEVEAGTAKLLKANQKDLALQAPDNPRNDRLLLNEQRISAIAKSIRKVARLQDPTGQVLEKRTLPNGLALSKITVPLGVVGAIYESRPNVTFDIASLCLRSRNACVLKGSSEAANTNKVAADLIKKVLKNHGLSTDLVTLLPPDREVVNEMFTATRYIDVLIPRGSDSLIRYVRQNSLVPVIETGAGVCHVFVESKADLDKAVDIVVNAKTSRPSVCNAADAILIDRKIAAKFIPKLLPEFQKHGVEVFADAASYRIMKGYPHLEKAQPEDFGREFLSLRCAMKIVEGLDEALEHIAKYSTRHSEAIVSEDKKACETFIRKVDAAAVYTNASTRFTDGEEFGLGAEIGISTQKLHARGPFALEKLVTEKWVIRGQGQIR</sequence>
<comment type="function">
    <text evidence="7">Catalyzes the NADPH-dependent reduction of L-glutamate 5-phosphate into L-glutamate 5-semialdehyde and phosphate. The product spontaneously undergoes cyclization to form 1-pyrroline-5-carboxylate.</text>
</comment>
<dbReference type="Gene3D" id="3.40.309.10">
    <property type="entry name" value="Aldehyde Dehydrogenase, Chain A, domain 2"/>
    <property type="match status" value="1"/>
</dbReference>
<keyword evidence="3 7" id="KW-0641">Proline biosynthesis</keyword>
<dbReference type="GO" id="GO:0004350">
    <property type="term" value="F:glutamate-5-semialdehyde dehydrogenase activity"/>
    <property type="evidence" value="ECO:0007669"/>
    <property type="project" value="UniProtKB-UniRule"/>
</dbReference>
<keyword evidence="2 7" id="KW-0028">Amino-acid biosynthesis</keyword>
<dbReference type="EMBL" id="JSVC01000015">
    <property type="protein sequence ID" value="KIC94099.1"/>
    <property type="molecule type" value="Genomic_DNA"/>
</dbReference>
<evidence type="ECO:0000256" key="3">
    <source>
        <dbReference type="ARBA" id="ARBA00022650"/>
    </source>
</evidence>
<keyword evidence="5 7" id="KW-0560">Oxidoreductase</keyword>
<dbReference type="PIRSF" id="PIRSF000151">
    <property type="entry name" value="GPR"/>
    <property type="match status" value="1"/>
</dbReference>
<dbReference type="InterPro" id="IPR012134">
    <property type="entry name" value="Glu-5-SA_DH"/>
</dbReference>
<dbReference type="PANTHER" id="PTHR11063:SF8">
    <property type="entry name" value="DELTA-1-PYRROLINE-5-CARBOXYLATE SYNTHASE"/>
    <property type="match status" value="1"/>
</dbReference>
<evidence type="ECO:0000313" key="10">
    <source>
        <dbReference type="Proteomes" id="UP000031408"/>
    </source>
</evidence>
<dbReference type="Gene3D" id="3.40.605.10">
    <property type="entry name" value="Aldehyde Dehydrogenase, Chain A, domain 1"/>
    <property type="match status" value="1"/>
</dbReference>